<dbReference type="AlphaFoldDB" id="A0A944CM01"/>
<dbReference type="Proteomes" id="UP000761411">
    <property type="component" value="Unassembled WGS sequence"/>
</dbReference>
<evidence type="ECO:0000313" key="3">
    <source>
        <dbReference type="Proteomes" id="UP000761411"/>
    </source>
</evidence>
<dbReference type="RefSeq" id="WP_213369725.1">
    <property type="nucleotide sequence ID" value="NZ_QTKX01000002.1"/>
</dbReference>
<accession>A0A944CM01</accession>
<proteinExistence type="predicted"/>
<name>A0A944CM01_9BACI</name>
<protein>
    <recommendedName>
        <fullName evidence="4">Secreted protein</fullName>
    </recommendedName>
</protein>
<evidence type="ECO:0008006" key="4">
    <source>
        <dbReference type="Google" id="ProtNLM"/>
    </source>
</evidence>
<gene>
    <name evidence="2" type="ORF">DYI25_13380</name>
</gene>
<comment type="caution">
    <text evidence="2">The sequence shown here is derived from an EMBL/GenBank/DDBJ whole genome shotgun (WGS) entry which is preliminary data.</text>
</comment>
<feature type="chain" id="PRO_5036815537" description="Secreted protein" evidence="1">
    <location>
        <begin position="25"/>
        <end position="164"/>
    </location>
</feature>
<sequence>MKKVLVGLAAGALAMGIFASSSLAAVTYDSATGTGFVGKGDVQLALGWNNAQLQKEAEKLLFTYESVETYEVTVEWTTNEGKKGEKTHTVDHKKTSEIAASLDSSARKANQFTGFFLNGVKDVTVKEAVPALGDEFPGESGHIVTKVELVSSTSTLYVNGTPLQ</sequence>
<reference evidence="2 3" key="1">
    <citation type="journal article" date="2021" name="Microorganisms">
        <title>Bacterial Dimethylsulfoniopropionate Biosynthesis in the East China Sea.</title>
        <authorList>
            <person name="Liu J."/>
            <person name="Zhang Y."/>
            <person name="Liu J."/>
            <person name="Zhong H."/>
            <person name="Williams B.T."/>
            <person name="Zheng Y."/>
            <person name="Curson A.R.J."/>
            <person name="Sun C."/>
            <person name="Sun H."/>
            <person name="Song D."/>
            <person name="Wagner Mackenzie B."/>
            <person name="Bermejo Martinez A."/>
            <person name="Todd J.D."/>
            <person name="Zhang X.H."/>
        </authorList>
    </citation>
    <scope>NUCLEOTIDE SEQUENCE [LARGE SCALE GENOMIC DNA]</scope>
    <source>
        <strain evidence="2 3">ESS08</strain>
    </source>
</reference>
<organism evidence="2 3">
    <name type="scientific">Mesobacillus boroniphilus</name>
    <dbReference type="NCBI Taxonomy" id="308892"/>
    <lineage>
        <taxon>Bacteria</taxon>
        <taxon>Bacillati</taxon>
        <taxon>Bacillota</taxon>
        <taxon>Bacilli</taxon>
        <taxon>Bacillales</taxon>
        <taxon>Bacillaceae</taxon>
        <taxon>Mesobacillus</taxon>
    </lineage>
</organism>
<keyword evidence="3" id="KW-1185">Reference proteome</keyword>
<evidence type="ECO:0000313" key="2">
    <source>
        <dbReference type="EMBL" id="MBS8265414.1"/>
    </source>
</evidence>
<keyword evidence="1" id="KW-0732">Signal</keyword>
<evidence type="ECO:0000256" key="1">
    <source>
        <dbReference type="SAM" id="SignalP"/>
    </source>
</evidence>
<feature type="signal peptide" evidence="1">
    <location>
        <begin position="1"/>
        <end position="24"/>
    </location>
</feature>
<dbReference type="EMBL" id="QTKX01000002">
    <property type="protein sequence ID" value="MBS8265414.1"/>
    <property type="molecule type" value="Genomic_DNA"/>
</dbReference>